<accession>W0BCT7</accession>
<dbReference type="Proteomes" id="UP000018838">
    <property type="component" value="Chromosome"/>
</dbReference>
<evidence type="ECO:0000256" key="2">
    <source>
        <dbReference type="SAM" id="SignalP"/>
    </source>
</evidence>
<dbReference type="PATRIC" id="fig|1268635.3.peg.654"/>
<evidence type="ECO:0000313" key="4">
    <source>
        <dbReference type="Proteomes" id="UP000018838"/>
    </source>
</evidence>
<dbReference type="InterPro" id="IPR046535">
    <property type="entry name" value="DUF6600"/>
</dbReference>
<dbReference type="eggNOG" id="COG3266">
    <property type="taxonomic scope" value="Bacteria"/>
</dbReference>
<dbReference type="PANTHER" id="PTHR38731:SF3">
    <property type="entry name" value="BLL6125 PROTEIN"/>
    <property type="match status" value="1"/>
</dbReference>
<feature type="chain" id="PRO_5004785973" evidence="2">
    <location>
        <begin position="30"/>
        <end position="480"/>
    </location>
</feature>
<dbReference type="STRING" id="1268635.Loa_00660"/>
<dbReference type="HOGENOM" id="CLU_043477_0_0_6"/>
<evidence type="ECO:0000313" key="3">
    <source>
        <dbReference type="EMBL" id="AHE66229.1"/>
    </source>
</evidence>
<dbReference type="Pfam" id="PF20245">
    <property type="entry name" value="DUF6600"/>
    <property type="match status" value="1"/>
</dbReference>
<feature type="signal peptide" evidence="2">
    <location>
        <begin position="1"/>
        <end position="29"/>
    </location>
</feature>
<dbReference type="RefSeq" id="WP_052335873.1">
    <property type="nucleotide sequence ID" value="NZ_CP004006.1"/>
</dbReference>
<proteinExistence type="predicted"/>
<reference evidence="3 4" key="1">
    <citation type="journal article" date="2013" name="Int. J. Med. Microbiol.">
        <title>Legionella oakridgensis ATCC 33761 genome sequence and phenotypic characterization reveals its replication capacity in amoebae.</title>
        <authorList>
            <person name="Brzuszkiewicz E."/>
            <person name="Schulz T."/>
            <person name="Rydzewski K."/>
            <person name="Daniel R."/>
            <person name="Gillmaier N."/>
            <person name="Dittmann C."/>
            <person name="Holland G."/>
            <person name="Schunder E."/>
            <person name="Lautner M."/>
            <person name="Eisenreich W."/>
            <person name="Luck C."/>
            <person name="Heuner K."/>
        </authorList>
    </citation>
    <scope>NUCLEOTIDE SEQUENCE [LARGE SCALE GENOMIC DNA]</scope>
    <source>
        <strain>OR-10</strain>
        <strain evidence="4">ATCC 33761</strain>
    </source>
</reference>
<protein>
    <submittedName>
        <fullName evidence="3">FecR protein</fullName>
    </submittedName>
</protein>
<keyword evidence="2" id="KW-0732">Signal</keyword>
<dbReference type="EMBL" id="CP004006">
    <property type="protein sequence ID" value="AHE66229.1"/>
    <property type="molecule type" value="Genomic_DNA"/>
</dbReference>
<evidence type="ECO:0000256" key="1">
    <source>
        <dbReference type="SAM" id="MobiDB-lite"/>
    </source>
</evidence>
<dbReference type="KEGG" id="lok:Loa_00660"/>
<feature type="region of interest" description="Disordered" evidence="1">
    <location>
        <begin position="429"/>
        <end position="480"/>
    </location>
</feature>
<keyword evidence="4" id="KW-1185">Reference proteome</keyword>
<dbReference type="AlphaFoldDB" id="W0BCT7"/>
<gene>
    <name evidence="3" type="primary">fecR</name>
    <name evidence="3" type="ORF">Loa_00660</name>
</gene>
<organism evidence="3 4">
    <name type="scientific">Legionella oakridgensis ATCC 33761 = DSM 21215</name>
    <dbReference type="NCBI Taxonomy" id="1268635"/>
    <lineage>
        <taxon>Bacteria</taxon>
        <taxon>Pseudomonadati</taxon>
        <taxon>Pseudomonadota</taxon>
        <taxon>Gammaproteobacteria</taxon>
        <taxon>Legionellales</taxon>
        <taxon>Legionellaceae</taxon>
        <taxon>Legionella</taxon>
    </lineage>
</organism>
<sequence length="480" mass="53805">MKTTSAKFCALTCVLVVFLTFILSNTVIADPASRVARISYTNGIVSLLPAGTTKWVKAKLNRPLILGDSLWLDTNARIELQLGLATLRAGEQTNLKILNFNNELAQFQLTEGTLVLSITRLKPKQRYEVNTPNLALSIQTRGYYRIDVEKNSTTVTVRKGTATIYGEKAALKISAGKSCQFKGRNLQGYICNAIGPIDEFDRWSLERDRRAQKTAIKHVSKAMIGYEDLADHGQWKSVKKYGYVWVPDRVETDWVPYRDGHWVWIRGWGWTWVDDQPWGFAPFHYGRWVFIERRWAWVPGPVAAEPLYAPALVAFVGGRNFIVAEDTVGIAWFPLGPGEAYIPPYQVSRNYFTQINVSNTIINQTYVTNIYQNPNTVINYQNLAIGNAVTAVPTQAFVQSQPVEEAYVPVTEKNLANVPVTPVAAIAPEETSVLGGEKPTEAQPSKTIEDKPVLVKTEPPPPQFHFLKSKNYSQKIQVSP</sequence>
<name>W0BCT7_9GAMM</name>
<dbReference type="PANTHER" id="PTHR38731">
    <property type="entry name" value="LIPL45-RELATED LIPOPROTEIN-RELATED"/>
    <property type="match status" value="1"/>
</dbReference>
<feature type="compositionally biased region" description="Polar residues" evidence="1">
    <location>
        <begin position="470"/>
        <end position="480"/>
    </location>
</feature>